<evidence type="ECO:0000259" key="16">
    <source>
        <dbReference type="Pfam" id="PF14849"/>
    </source>
</evidence>
<dbReference type="STRING" id="847.BRW83_0294"/>
<dbReference type="InterPro" id="IPR028053">
    <property type="entry name" value="Membr_insert_YidC_N"/>
</dbReference>
<keyword evidence="7 13" id="KW-0653">Protein transport</keyword>
<feature type="region of interest" description="Disordered" evidence="14">
    <location>
        <begin position="57"/>
        <end position="81"/>
    </location>
</feature>
<comment type="function">
    <text evidence="13">Required for the insertion and/or proper folding and/or complex formation of integral membrane proteins into the membrane. Involved in integration of membrane proteins that insert both dependently and independently of the Sec translocase complex, as well as at least some lipoproteins. Aids folding of multispanning membrane proteins.</text>
</comment>
<dbReference type="InterPro" id="IPR001708">
    <property type="entry name" value="YidC/ALB3/OXA1/COX18"/>
</dbReference>
<keyword evidence="4 13" id="KW-0813">Transport</keyword>
<dbReference type="RefSeq" id="WP_005882213.1">
    <property type="nucleotide sequence ID" value="NZ_CP019430.1"/>
</dbReference>
<dbReference type="Proteomes" id="UP000005089">
    <property type="component" value="Unassembled WGS sequence"/>
</dbReference>
<feature type="transmembrane region" description="Helical" evidence="13">
    <location>
        <begin position="439"/>
        <end position="460"/>
    </location>
</feature>
<dbReference type="GO" id="GO:0015031">
    <property type="term" value="P:protein transport"/>
    <property type="evidence" value="ECO:0007669"/>
    <property type="project" value="UniProtKB-KW"/>
</dbReference>
<keyword evidence="5 13" id="KW-1003">Cell membrane</keyword>
<evidence type="ECO:0000313" key="18">
    <source>
        <dbReference type="Proteomes" id="UP000005089"/>
    </source>
</evidence>
<keyword evidence="8 13" id="KW-1133">Transmembrane helix</keyword>
<evidence type="ECO:0000256" key="10">
    <source>
        <dbReference type="ARBA" id="ARBA00023186"/>
    </source>
</evidence>
<evidence type="ECO:0000256" key="13">
    <source>
        <dbReference type="HAMAP-Rule" id="MF_01810"/>
    </source>
</evidence>
<dbReference type="EMBL" id="GG658170">
    <property type="protein sequence ID" value="EEO30763.1"/>
    <property type="molecule type" value="Genomic_DNA"/>
</dbReference>
<dbReference type="NCBIfam" id="TIGR03593">
    <property type="entry name" value="yidC_nterm"/>
    <property type="match status" value="1"/>
</dbReference>
<sequence length="559" mass="63225">MEAKKRTTLLLILAVSLFFLWDNWQVYRGGKSLIFTQEKAKKSETQTGLPEVPVQTASVTAEENPAADASNAVAKKEEPKKQPVELVSITTDVFKVQINPDGGVFQNLELLKYPDNVDSTKDMVLFESAPPRIYLAQTGLTGGLYPNHATRFHIRPGERTLGENSDEVKLVMDAEQDGVRLTKTYTFKRGSYVIDVDQKVTNLSHEPINASLYLQLLRDSERPEGQSRFISTFTGPAVYSEEDKFQKIKFDNIGEGKMDHAIKTDNGWVGMVQHYFVSAFIPQDKVARENYTKKVGENLYAIGTVIPLGTIAPNASASNDTRLYVGPQESKLLEKTAPGLELVKDYGWLTIIAKPIFWLMTHIHNEVGNWGWTIILLTCLIKLIFAPLSAASYRSMAKMKQFTPRITELRERYKDDKQRMNKELMGLYKAEKINPLGGCLPVVIQIPVFISLYWVLLASVEIRNAPWLGWIQNLAAPDPYYILPIIMAGSMFIQQKMSPPPPDPMQAKMMMFLPIAFSITFFFFPSGLVLYWVVNNLLSIAQQYWITKKYDNTKTKKPA</sequence>
<dbReference type="HAMAP" id="MF_01810">
    <property type="entry name" value="YidC_type1"/>
    <property type="match status" value="1"/>
</dbReference>
<evidence type="ECO:0000256" key="7">
    <source>
        <dbReference type="ARBA" id="ARBA00022927"/>
    </source>
</evidence>
<feature type="transmembrane region" description="Helical" evidence="13">
    <location>
        <begin position="370"/>
        <end position="391"/>
    </location>
</feature>
<evidence type="ECO:0000256" key="12">
    <source>
        <dbReference type="ARBA" id="ARBA00033342"/>
    </source>
</evidence>
<name>C3XC37_OXAFO</name>
<comment type="subcellular location">
    <subcellularLocation>
        <location evidence="1">Cell inner membrane</location>
        <topology evidence="1">Multi-pass membrane protein</topology>
    </subcellularLocation>
    <subcellularLocation>
        <location evidence="13">Cell membrane</location>
        <topology evidence="13">Multi-pass membrane protein</topology>
    </subcellularLocation>
</comment>
<dbReference type="eggNOG" id="COG0706">
    <property type="taxonomic scope" value="Bacteria"/>
</dbReference>
<dbReference type="Gene3D" id="2.70.98.90">
    <property type="match status" value="1"/>
</dbReference>
<keyword evidence="18" id="KW-1185">Reference proteome</keyword>
<accession>C3XC37</accession>
<evidence type="ECO:0000256" key="4">
    <source>
        <dbReference type="ARBA" id="ARBA00022448"/>
    </source>
</evidence>
<dbReference type="GO" id="GO:0051205">
    <property type="term" value="P:protein insertion into membrane"/>
    <property type="evidence" value="ECO:0007669"/>
    <property type="project" value="TreeGrafter"/>
</dbReference>
<dbReference type="CDD" id="cd19961">
    <property type="entry name" value="EcYidC-like_peri"/>
    <property type="match status" value="1"/>
</dbReference>
<keyword evidence="9 13" id="KW-0472">Membrane</keyword>
<dbReference type="InterPro" id="IPR028055">
    <property type="entry name" value="YidC/Oxa/ALB_C"/>
</dbReference>
<dbReference type="HOGENOM" id="CLU_016535_3_0_4"/>
<comment type="similarity">
    <text evidence="2 13">Belongs to the OXA1/ALB3/YidC family. Type 1 subfamily.</text>
</comment>
<dbReference type="InterPro" id="IPR047196">
    <property type="entry name" value="YidC_ALB_C"/>
</dbReference>
<dbReference type="OrthoDB" id="9780552at2"/>
<comment type="subunit">
    <text evidence="13">Interacts with the Sec translocase complex via SecD. Specifically interacts with transmembrane segments of nascent integral membrane proteins during membrane integration.</text>
</comment>
<dbReference type="GO" id="GO:0032977">
    <property type="term" value="F:membrane insertase activity"/>
    <property type="evidence" value="ECO:0007669"/>
    <property type="project" value="InterPro"/>
</dbReference>
<dbReference type="PANTHER" id="PTHR12428:SF65">
    <property type="entry name" value="CYTOCHROME C OXIDASE ASSEMBLY PROTEIN COX18, MITOCHONDRIAL"/>
    <property type="match status" value="1"/>
</dbReference>
<feature type="domain" description="Membrane insertase YidC N-terminal" evidence="16">
    <location>
        <begin position="87"/>
        <end position="359"/>
    </location>
</feature>
<dbReference type="PRINTS" id="PR01900">
    <property type="entry name" value="YIDCPROTEIN"/>
</dbReference>
<dbReference type="GeneID" id="77134204"/>
<proteinExistence type="inferred from homology"/>
<keyword evidence="6 13" id="KW-0812">Transmembrane</keyword>
<evidence type="ECO:0000256" key="9">
    <source>
        <dbReference type="ARBA" id="ARBA00023136"/>
    </source>
</evidence>
<dbReference type="NCBIfam" id="NF002352">
    <property type="entry name" value="PRK01318.1-3"/>
    <property type="match status" value="1"/>
</dbReference>
<evidence type="ECO:0000259" key="15">
    <source>
        <dbReference type="Pfam" id="PF02096"/>
    </source>
</evidence>
<dbReference type="NCBIfam" id="NF002353">
    <property type="entry name" value="PRK01318.1-4"/>
    <property type="match status" value="1"/>
</dbReference>
<evidence type="ECO:0000256" key="6">
    <source>
        <dbReference type="ARBA" id="ARBA00022692"/>
    </source>
</evidence>
<gene>
    <name evidence="13 17" type="primary">yidC</name>
    <name evidence="17" type="ORF">OFBG_01791</name>
</gene>
<evidence type="ECO:0000256" key="1">
    <source>
        <dbReference type="ARBA" id="ARBA00004429"/>
    </source>
</evidence>
<dbReference type="InterPro" id="IPR019998">
    <property type="entry name" value="Membr_insert_YidC"/>
</dbReference>
<dbReference type="Pfam" id="PF14849">
    <property type="entry name" value="YidC_periplas"/>
    <property type="match status" value="1"/>
</dbReference>
<evidence type="ECO:0000256" key="5">
    <source>
        <dbReference type="ARBA" id="ARBA00022475"/>
    </source>
</evidence>
<keyword evidence="10 13" id="KW-0143">Chaperone</keyword>
<feature type="domain" description="Membrane insertase YidC/Oxa/ALB C-terminal" evidence="15">
    <location>
        <begin position="370"/>
        <end position="548"/>
    </location>
</feature>
<evidence type="ECO:0000256" key="8">
    <source>
        <dbReference type="ARBA" id="ARBA00022989"/>
    </source>
</evidence>
<evidence type="ECO:0000256" key="11">
    <source>
        <dbReference type="ARBA" id="ARBA00033245"/>
    </source>
</evidence>
<dbReference type="GO" id="GO:0005886">
    <property type="term" value="C:plasma membrane"/>
    <property type="evidence" value="ECO:0007669"/>
    <property type="project" value="UniProtKB-SubCell"/>
</dbReference>
<dbReference type="CDD" id="cd20070">
    <property type="entry name" value="5TM_YidC_Alb3"/>
    <property type="match status" value="1"/>
</dbReference>
<comment type="caution">
    <text evidence="13">Lacks conserved residue(s) required for the propagation of feature annotation.</text>
</comment>
<dbReference type="AlphaFoldDB" id="C3XC37"/>
<dbReference type="InterPro" id="IPR038221">
    <property type="entry name" value="YidC_periplasmic_sf"/>
</dbReference>
<dbReference type="PANTHER" id="PTHR12428">
    <property type="entry name" value="OXA1"/>
    <property type="match status" value="1"/>
</dbReference>
<evidence type="ECO:0000256" key="2">
    <source>
        <dbReference type="ARBA" id="ARBA00010527"/>
    </source>
</evidence>
<protein>
    <recommendedName>
        <fullName evidence="3 13">Membrane protein insertase YidC</fullName>
    </recommendedName>
    <alternativeName>
        <fullName evidence="12 13">Foldase YidC</fullName>
    </alternativeName>
    <alternativeName>
        <fullName evidence="11 13">Membrane integrase YidC</fullName>
    </alternativeName>
    <alternativeName>
        <fullName evidence="13">Membrane protein YidC</fullName>
    </alternativeName>
</protein>
<evidence type="ECO:0000256" key="14">
    <source>
        <dbReference type="SAM" id="MobiDB-lite"/>
    </source>
</evidence>
<dbReference type="NCBIfam" id="TIGR03592">
    <property type="entry name" value="yidC_oxa1_cterm"/>
    <property type="match status" value="1"/>
</dbReference>
<evidence type="ECO:0000313" key="17">
    <source>
        <dbReference type="EMBL" id="EEO30763.1"/>
    </source>
</evidence>
<dbReference type="PRINTS" id="PR00701">
    <property type="entry name" value="60KDINNERMP"/>
</dbReference>
<evidence type="ECO:0000256" key="3">
    <source>
        <dbReference type="ARBA" id="ARBA00015325"/>
    </source>
</evidence>
<organism evidence="17 18">
    <name type="scientific">Oxalobacter formigenes OXCC13</name>
    <dbReference type="NCBI Taxonomy" id="556269"/>
    <lineage>
        <taxon>Bacteria</taxon>
        <taxon>Pseudomonadati</taxon>
        <taxon>Pseudomonadota</taxon>
        <taxon>Betaproteobacteria</taxon>
        <taxon>Burkholderiales</taxon>
        <taxon>Oxalobacteraceae</taxon>
        <taxon>Oxalobacter</taxon>
    </lineage>
</organism>
<reference evidence="17 18" key="1">
    <citation type="submission" date="2009-02" db="EMBL/GenBank/DDBJ databases">
        <title>The Genome Sequence of Oxalobacter formigenes OXCC13.</title>
        <authorList>
            <consortium name="The Broad Institute Genome Sequencing Platform"/>
            <person name="Ward D."/>
            <person name="Young S.K."/>
            <person name="Kodira C.D."/>
            <person name="Zeng Q."/>
            <person name="Koehrsen M."/>
            <person name="Alvarado L."/>
            <person name="Berlin A."/>
            <person name="Borenstein D."/>
            <person name="Chen Z."/>
            <person name="Engels R."/>
            <person name="Freedman E."/>
            <person name="Gellesch M."/>
            <person name="Goldberg J."/>
            <person name="Griggs A."/>
            <person name="Gujja S."/>
            <person name="Heiman D."/>
            <person name="Hepburn T."/>
            <person name="Howarth C."/>
            <person name="Jen D."/>
            <person name="Larson L."/>
            <person name="Lewis B."/>
            <person name="Mehta T."/>
            <person name="Park D."/>
            <person name="Pearson M."/>
            <person name="Roberts A."/>
            <person name="Saif S."/>
            <person name="Shea T."/>
            <person name="Shenoy N."/>
            <person name="Sisk P."/>
            <person name="Stolte C."/>
            <person name="Sykes S."/>
            <person name="Walk T."/>
            <person name="White J."/>
            <person name="Yandava C."/>
            <person name="Allison M.J."/>
            <person name="Lander E."/>
            <person name="Nusbaum C."/>
            <person name="Galagan J."/>
            <person name="Birren B."/>
        </authorList>
    </citation>
    <scope>NUCLEOTIDE SEQUENCE [LARGE SCALE GENOMIC DNA]</scope>
    <source>
        <strain evidence="17 18">OXCC13</strain>
    </source>
</reference>
<dbReference type="Pfam" id="PF02096">
    <property type="entry name" value="60KD_IMP"/>
    <property type="match status" value="1"/>
</dbReference>
<feature type="transmembrane region" description="Helical" evidence="13">
    <location>
        <begin position="509"/>
        <end position="534"/>
    </location>
</feature>